<organism evidence="4 5">
    <name type="scientific">Aspergillus caelatus</name>
    <dbReference type="NCBI Taxonomy" id="61420"/>
    <lineage>
        <taxon>Eukaryota</taxon>
        <taxon>Fungi</taxon>
        <taxon>Dikarya</taxon>
        <taxon>Ascomycota</taxon>
        <taxon>Pezizomycotina</taxon>
        <taxon>Eurotiomycetes</taxon>
        <taxon>Eurotiomycetidae</taxon>
        <taxon>Eurotiales</taxon>
        <taxon>Aspergillaceae</taxon>
        <taxon>Aspergillus</taxon>
        <taxon>Aspergillus subgen. Circumdati</taxon>
    </lineage>
</organism>
<evidence type="ECO:0000313" key="5">
    <source>
        <dbReference type="Proteomes" id="UP000326268"/>
    </source>
</evidence>
<evidence type="ECO:0000256" key="3">
    <source>
        <dbReference type="SAM" id="Coils"/>
    </source>
</evidence>
<proteinExistence type="predicted"/>
<keyword evidence="2" id="KW-0539">Nucleus</keyword>
<evidence type="ECO:0000313" key="4">
    <source>
        <dbReference type="EMBL" id="KAE8358636.1"/>
    </source>
</evidence>
<name>A0A5N6ZNV2_9EURO</name>
<evidence type="ECO:0000256" key="2">
    <source>
        <dbReference type="ARBA" id="ARBA00023242"/>
    </source>
</evidence>
<dbReference type="OrthoDB" id="4844260at2759"/>
<sequence length="517" mass="57127">MGAEEDRWGLSMLHRCGLRLTGAENQDIRLLIRMTRRRFTAINESGNPLLSGLCFLAQKYPSIRNTMLALAGTMRSWPASITGSNTSGPAYTAWLPIPTDPHNSLQQPANSVPSSTLLRYQSALADLQHKIATLDQTAQVEEDEVVELLGSVLVLICAGFPSSSGPSAKSADWALHISGIISVIDFLDPRVVDCAGDVPRLAREIAAYLDIGAFSLGRVGWRDRGVRLAWLKWKIAPPDVMAPTEGSDNGFSPTEIITGYPRSLVTIIAALSAVLESGGLPRGYGEEVDLLVRETVIRLYERTCEISDDYPPPVARPYNQEGLTSMKEDLFSKLETILTLWRHPSIPPHFSTQLSLALTTTWEIMRKASLIFLWRGGFQTSVLTPLTSSRASTTLKFIREILVGLHALINMYDEQRITIMNVMTWPVVVAANECGADIGLQKEITALLRGMHLRFSVHHIEHILLLLQELWRRVRVNGPSVGVQGGIHQSGLPLACDENRTSLEAVSQDMRFCLPLY</sequence>
<keyword evidence="3" id="KW-0175">Coiled coil</keyword>
<reference evidence="4 5" key="1">
    <citation type="submission" date="2019-04" db="EMBL/GenBank/DDBJ databases">
        <title>Friends and foes A comparative genomics studyof 23 Aspergillus species from section Flavi.</title>
        <authorList>
            <consortium name="DOE Joint Genome Institute"/>
            <person name="Kjaerbolling I."/>
            <person name="Vesth T."/>
            <person name="Frisvad J.C."/>
            <person name="Nybo J.L."/>
            <person name="Theobald S."/>
            <person name="Kildgaard S."/>
            <person name="Isbrandt T."/>
            <person name="Kuo A."/>
            <person name="Sato A."/>
            <person name="Lyhne E.K."/>
            <person name="Kogle M.E."/>
            <person name="Wiebenga A."/>
            <person name="Kun R.S."/>
            <person name="Lubbers R.J."/>
            <person name="Makela M.R."/>
            <person name="Barry K."/>
            <person name="Chovatia M."/>
            <person name="Clum A."/>
            <person name="Daum C."/>
            <person name="Haridas S."/>
            <person name="He G."/>
            <person name="LaButti K."/>
            <person name="Lipzen A."/>
            <person name="Mondo S."/>
            <person name="Riley R."/>
            <person name="Salamov A."/>
            <person name="Simmons B.A."/>
            <person name="Magnuson J.K."/>
            <person name="Henrissat B."/>
            <person name="Mortensen U.H."/>
            <person name="Larsen T.O."/>
            <person name="Devries R.P."/>
            <person name="Grigoriev I.V."/>
            <person name="Machida M."/>
            <person name="Baker S.E."/>
            <person name="Andersen M.R."/>
        </authorList>
    </citation>
    <scope>NUCLEOTIDE SEQUENCE [LARGE SCALE GENOMIC DNA]</scope>
    <source>
        <strain evidence="4 5">CBS 763.97</strain>
    </source>
</reference>
<dbReference type="GO" id="GO:0005634">
    <property type="term" value="C:nucleus"/>
    <property type="evidence" value="ECO:0007669"/>
    <property type="project" value="UniProtKB-SubCell"/>
</dbReference>
<dbReference type="Proteomes" id="UP000326268">
    <property type="component" value="Unassembled WGS sequence"/>
</dbReference>
<dbReference type="PANTHER" id="PTHR37534:SF46">
    <property type="entry name" value="ZN(II)2CYS6 TRANSCRIPTION FACTOR (EUROFUNG)"/>
    <property type="match status" value="1"/>
</dbReference>
<evidence type="ECO:0000256" key="1">
    <source>
        <dbReference type="ARBA" id="ARBA00004123"/>
    </source>
</evidence>
<dbReference type="RefSeq" id="XP_031921717.1">
    <property type="nucleotide sequence ID" value="XM_032073544.1"/>
</dbReference>
<comment type="subcellular location">
    <subcellularLocation>
        <location evidence="1">Nucleus</location>
    </subcellularLocation>
</comment>
<dbReference type="EMBL" id="ML737880">
    <property type="protein sequence ID" value="KAE8358636.1"/>
    <property type="molecule type" value="Genomic_DNA"/>
</dbReference>
<dbReference type="InterPro" id="IPR021858">
    <property type="entry name" value="Fun_TF"/>
</dbReference>
<dbReference type="PANTHER" id="PTHR37534">
    <property type="entry name" value="TRANSCRIPTIONAL ACTIVATOR PROTEIN UGA3"/>
    <property type="match status" value="1"/>
</dbReference>
<keyword evidence="5" id="KW-1185">Reference proteome</keyword>
<accession>A0A5N6ZNV2</accession>
<feature type="coiled-coil region" evidence="3">
    <location>
        <begin position="117"/>
        <end position="144"/>
    </location>
</feature>
<dbReference type="AlphaFoldDB" id="A0A5N6ZNV2"/>
<protein>
    <submittedName>
        <fullName evidence="4">Fungal-specific transcription factor domain-containing protein</fullName>
    </submittedName>
</protein>
<dbReference type="GeneID" id="43657990"/>
<dbReference type="Pfam" id="PF11951">
    <property type="entry name" value="Fungal_trans_2"/>
    <property type="match status" value="1"/>
</dbReference>
<gene>
    <name evidence="4" type="ORF">BDV27DRAFT_163412</name>
</gene>